<dbReference type="VEuPathDB" id="AmoebaDB:FDP41_000125"/>
<proteinExistence type="predicted"/>
<dbReference type="RefSeq" id="XP_044569799.1">
    <property type="nucleotide sequence ID" value="XM_044703025.1"/>
</dbReference>
<name>A0A6A5CBK1_NAEFO</name>
<dbReference type="VEuPathDB" id="AmoebaDB:NfTy_025610"/>
<organism evidence="1 2">
    <name type="scientific">Naegleria fowleri</name>
    <name type="common">Brain eating amoeba</name>
    <dbReference type="NCBI Taxonomy" id="5763"/>
    <lineage>
        <taxon>Eukaryota</taxon>
        <taxon>Discoba</taxon>
        <taxon>Heterolobosea</taxon>
        <taxon>Tetramitia</taxon>
        <taxon>Eutetramitia</taxon>
        <taxon>Vahlkampfiidae</taxon>
        <taxon>Naegleria</taxon>
    </lineage>
</organism>
<protein>
    <submittedName>
        <fullName evidence="1">Uncharacterized protein</fullName>
    </submittedName>
</protein>
<sequence>MGGGDLDGPYDNPCLKKILAQAYHDAIGSSKGEAIEHSQIITNVKLHYGPSGWVSICNNVTFRNGKIIYSVPKHTDRKHNVFELEMLETIANKNNSEISQWVDLSTNKYLQSVDDTLKYFEITNLPSAQDIERWKHKFHIGYRAWNCYWSSKYLSDMSVSISKDDKHFLTSLKKRISSLSKSILTNADFNGTTSSWNMRKEKIY</sequence>
<reference evidence="1 2" key="1">
    <citation type="journal article" date="2019" name="Sci. Rep.">
        <title>Nanopore sequencing improves the draft genome of the human pathogenic amoeba Naegleria fowleri.</title>
        <authorList>
            <person name="Liechti N."/>
            <person name="Schurch N."/>
            <person name="Bruggmann R."/>
            <person name="Wittwer M."/>
        </authorList>
    </citation>
    <scope>NUCLEOTIDE SEQUENCE [LARGE SCALE GENOMIC DNA]</scope>
    <source>
        <strain evidence="1 2">ATCC 30894</strain>
    </source>
</reference>
<keyword evidence="2" id="KW-1185">Reference proteome</keyword>
<dbReference type="AlphaFoldDB" id="A0A6A5CBK1"/>
<accession>A0A6A5CBK1</accession>
<comment type="caution">
    <text evidence="1">The sequence shown here is derived from an EMBL/GenBank/DDBJ whole genome shotgun (WGS) entry which is preliminary data.</text>
</comment>
<dbReference type="Proteomes" id="UP000444721">
    <property type="component" value="Unassembled WGS sequence"/>
</dbReference>
<dbReference type="GeneID" id="68107343"/>
<dbReference type="VEuPathDB" id="AmoebaDB:NF0011320"/>
<gene>
    <name evidence="1" type="ORF">FDP41_000125</name>
</gene>
<evidence type="ECO:0000313" key="1">
    <source>
        <dbReference type="EMBL" id="KAF0985086.1"/>
    </source>
</evidence>
<evidence type="ECO:0000313" key="2">
    <source>
        <dbReference type="Proteomes" id="UP000444721"/>
    </source>
</evidence>
<dbReference type="EMBL" id="VFQX01000001">
    <property type="protein sequence ID" value="KAF0985086.1"/>
    <property type="molecule type" value="Genomic_DNA"/>
</dbReference>